<keyword evidence="4 9" id="KW-0812">Transmembrane</keyword>
<dbReference type="GO" id="GO:0072546">
    <property type="term" value="C:EMC complex"/>
    <property type="evidence" value="ECO:0007669"/>
    <property type="project" value="InterPro"/>
</dbReference>
<feature type="transmembrane region" description="Helical" evidence="9">
    <location>
        <begin position="83"/>
        <end position="102"/>
    </location>
</feature>
<dbReference type="InterPro" id="IPR008504">
    <property type="entry name" value="Emc6"/>
</dbReference>
<dbReference type="EMBL" id="CAJJDM010000151">
    <property type="protein sequence ID" value="CAD8111421.1"/>
    <property type="molecule type" value="Genomic_DNA"/>
</dbReference>
<keyword evidence="6 9" id="KW-1133">Transmembrane helix</keyword>
<evidence type="ECO:0000256" key="4">
    <source>
        <dbReference type="ARBA" id="ARBA00022692"/>
    </source>
</evidence>
<dbReference type="OMA" id="FFANARD"/>
<evidence type="ECO:0000256" key="8">
    <source>
        <dbReference type="SAM" id="Coils"/>
    </source>
</evidence>
<dbReference type="AlphaFoldDB" id="A0A8S1Q9N1"/>
<evidence type="ECO:0000313" key="10">
    <source>
        <dbReference type="EMBL" id="CAD8111421.1"/>
    </source>
</evidence>
<dbReference type="GO" id="GO:0034975">
    <property type="term" value="P:protein folding in endoplasmic reticulum"/>
    <property type="evidence" value="ECO:0007669"/>
    <property type="project" value="TreeGrafter"/>
</dbReference>
<evidence type="ECO:0000256" key="2">
    <source>
        <dbReference type="ARBA" id="ARBA00009436"/>
    </source>
</evidence>
<keyword evidence="7 9" id="KW-0472">Membrane</keyword>
<dbReference type="PANTHER" id="PTHR20994:SF0">
    <property type="entry name" value="ER MEMBRANE PROTEIN COMPLEX SUBUNIT 6"/>
    <property type="match status" value="1"/>
</dbReference>
<evidence type="ECO:0000256" key="6">
    <source>
        <dbReference type="ARBA" id="ARBA00022989"/>
    </source>
</evidence>
<keyword evidence="8" id="KW-0175">Coiled coil</keyword>
<comment type="subcellular location">
    <subcellularLocation>
        <location evidence="1">Endoplasmic reticulum membrane</location>
        <topology evidence="1">Multi-pass membrane protein</topology>
    </subcellularLocation>
</comment>
<sequence length="109" mass="12466">MEEPKIELDDLEVNQERLKQNTNQLKNLRVYGSLNAGIIAGILGMDGWIGIAIYVVIFLMVSACLAIKMNFKVKEYFRSSYDAYYSGIGTDLLLFLMIWVIFHNLVNIL</sequence>
<organism evidence="10 11">
    <name type="scientific">Paramecium primaurelia</name>
    <dbReference type="NCBI Taxonomy" id="5886"/>
    <lineage>
        <taxon>Eukaryota</taxon>
        <taxon>Sar</taxon>
        <taxon>Alveolata</taxon>
        <taxon>Ciliophora</taxon>
        <taxon>Intramacronucleata</taxon>
        <taxon>Oligohymenophorea</taxon>
        <taxon>Peniculida</taxon>
        <taxon>Parameciidae</taxon>
        <taxon>Paramecium</taxon>
    </lineage>
</organism>
<feature type="transmembrane region" description="Helical" evidence="9">
    <location>
        <begin position="28"/>
        <end position="45"/>
    </location>
</feature>
<comment type="similarity">
    <text evidence="2">Belongs to the EMC6 family.</text>
</comment>
<evidence type="ECO:0000256" key="3">
    <source>
        <dbReference type="ARBA" id="ARBA00020827"/>
    </source>
</evidence>
<evidence type="ECO:0000256" key="1">
    <source>
        <dbReference type="ARBA" id="ARBA00004477"/>
    </source>
</evidence>
<evidence type="ECO:0000256" key="5">
    <source>
        <dbReference type="ARBA" id="ARBA00022824"/>
    </source>
</evidence>
<feature type="coiled-coil region" evidence="8">
    <location>
        <begin position="1"/>
        <end position="28"/>
    </location>
</feature>
<proteinExistence type="inferred from homology"/>
<accession>A0A8S1Q9N1</accession>
<dbReference type="GO" id="GO:0000045">
    <property type="term" value="P:autophagosome assembly"/>
    <property type="evidence" value="ECO:0007669"/>
    <property type="project" value="TreeGrafter"/>
</dbReference>
<evidence type="ECO:0000256" key="7">
    <source>
        <dbReference type="ARBA" id="ARBA00023136"/>
    </source>
</evidence>
<reference evidence="10" key="1">
    <citation type="submission" date="2021-01" db="EMBL/GenBank/DDBJ databases">
        <authorList>
            <consortium name="Genoscope - CEA"/>
            <person name="William W."/>
        </authorList>
    </citation>
    <scope>NUCLEOTIDE SEQUENCE</scope>
</reference>
<dbReference type="Pfam" id="PF07019">
    <property type="entry name" value="EMC6"/>
    <property type="match status" value="1"/>
</dbReference>
<keyword evidence="5" id="KW-0256">Endoplasmic reticulum</keyword>
<protein>
    <recommendedName>
        <fullName evidence="3">ER membrane protein complex subunit 6</fullName>
    </recommendedName>
</protein>
<dbReference type="Proteomes" id="UP000688137">
    <property type="component" value="Unassembled WGS sequence"/>
</dbReference>
<gene>
    <name evidence="10" type="ORF">PPRIM_AZ9-3.1.T1470107</name>
</gene>
<dbReference type="PANTHER" id="PTHR20994">
    <property type="entry name" value="ER MEMBRANE PROTEIN COMPLEX SUBUNIT 6"/>
    <property type="match status" value="1"/>
</dbReference>
<evidence type="ECO:0000313" key="11">
    <source>
        <dbReference type="Proteomes" id="UP000688137"/>
    </source>
</evidence>
<keyword evidence="11" id="KW-1185">Reference proteome</keyword>
<evidence type="ECO:0000256" key="9">
    <source>
        <dbReference type="SAM" id="Phobius"/>
    </source>
</evidence>
<dbReference type="InterPro" id="IPR029008">
    <property type="entry name" value="EMC6-like"/>
</dbReference>
<name>A0A8S1Q9N1_PARPR</name>
<comment type="caution">
    <text evidence="10">The sequence shown here is derived from an EMBL/GenBank/DDBJ whole genome shotgun (WGS) entry which is preliminary data.</text>
</comment>
<feature type="transmembrane region" description="Helical" evidence="9">
    <location>
        <begin position="51"/>
        <end position="71"/>
    </location>
</feature>